<dbReference type="AlphaFoldDB" id="A0A933NXA1"/>
<sequence length="63" mass="7110">MLYRERARGQAGLWKRLTSGLVVAYRSRKAADLDLLSLSRHLRRDLGLDEGQGGLSAGDIWRK</sequence>
<proteinExistence type="predicted"/>
<comment type="caution">
    <text evidence="1">The sequence shown here is derived from an EMBL/GenBank/DDBJ whole genome shotgun (WGS) entry which is preliminary data.</text>
</comment>
<organism evidence="1 2">
    <name type="scientific">Devosia nanyangense</name>
    <dbReference type="NCBI Taxonomy" id="1228055"/>
    <lineage>
        <taxon>Bacteria</taxon>
        <taxon>Pseudomonadati</taxon>
        <taxon>Pseudomonadota</taxon>
        <taxon>Alphaproteobacteria</taxon>
        <taxon>Hyphomicrobiales</taxon>
        <taxon>Devosiaceae</taxon>
        <taxon>Devosia</taxon>
    </lineage>
</organism>
<dbReference type="EMBL" id="JACRAF010000005">
    <property type="protein sequence ID" value="MBI4920408.1"/>
    <property type="molecule type" value="Genomic_DNA"/>
</dbReference>
<evidence type="ECO:0000313" key="2">
    <source>
        <dbReference type="Proteomes" id="UP000782610"/>
    </source>
</evidence>
<evidence type="ECO:0000313" key="1">
    <source>
        <dbReference type="EMBL" id="MBI4920408.1"/>
    </source>
</evidence>
<gene>
    <name evidence="1" type="ORF">HY834_01550</name>
</gene>
<protein>
    <submittedName>
        <fullName evidence="1">Uncharacterized protein</fullName>
    </submittedName>
</protein>
<reference evidence="1" key="1">
    <citation type="submission" date="2020-07" db="EMBL/GenBank/DDBJ databases">
        <title>Huge and variable diversity of episymbiotic CPR bacteria and DPANN archaea in groundwater ecosystems.</title>
        <authorList>
            <person name="He C.Y."/>
            <person name="Keren R."/>
            <person name="Whittaker M."/>
            <person name="Farag I.F."/>
            <person name="Doudna J."/>
            <person name="Cate J.H.D."/>
            <person name="Banfield J.F."/>
        </authorList>
    </citation>
    <scope>NUCLEOTIDE SEQUENCE</scope>
    <source>
        <strain evidence="1">NC_groundwater_1586_Pr3_B-0.1um_66_15</strain>
    </source>
</reference>
<accession>A0A933NXA1</accession>
<name>A0A933NXA1_9HYPH</name>
<dbReference type="Proteomes" id="UP000782610">
    <property type="component" value="Unassembled WGS sequence"/>
</dbReference>